<name>A0A163LYG5_DIDRA</name>
<evidence type="ECO:0000313" key="3">
    <source>
        <dbReference type="EMBL" id="KZM28233.1"/>
    </source>
</evidence>
<feature type="region of interest" description="Disordered" evidence="1">
    <location>
        <begin position="111"/>
        <end position="135"/>
    </location>
</feature>
<keyword evidence="4" id="KW-1185">Reference proteome</keyword>
<evidence type="ECO:0000256" key="2">
    <source>
        <dbReference type="SAM" id="SignalP"/>
    </source>
</evidence>
<dbReference type="Proteomes" id="UP000076837">
    <property type="component" value="Unassembled WGS sequence"/>
</dbReference>
<evidence type="ECO:0000256" key="1">
    <source>
        <dbReference type="SAM" id="MobiDB-lite"/>
    </source>
</evidence>
<reference evidence="3 4" key="1">
    <citation type="journal article" date="2016" name="Sci. Rep.">
        <title>Draft genome sequencing and secretome analysis of fungal phytopathogen Ascochyta rabiei provides insight into the necrotrophic effector repertoire.</title>
        <authorList>
            <person name="Verma S."/>
            <person name="Gazara R.K."/>
            <person name="Nizam S."/>
            <person name="Parween S."/>
            <person name="Chattopadhyay D."/>
            <person name="Verma P.K."/>
        </authorList>
    </citation>
    <scope>NUCLEOTIDE SEQUENCE [LARGE SCALE GENOMIC DNA]</scope>
    <source>
        <strain evidence="3 4">ArDII</strain>
    </source>
</reference>
<accession>A0A163LYG5</accession>
<dbReference type="EMBL" id="JYNV01000028">
    <property type="protein sequence ID" value="KZM28233.1"/>
    <property type="molecule type" value="Genomic_DNA"/>
</dbReference>
<dbReference type="AlphaFoldDB" id="A0A163LYG5"/>
<feature type="chain" id="PRO_5043410996" evidence="2">
    <location>
        <begin position="17"/>
        <end position="135"/>
    </location>
</feature>
<sequence length="135" mass="14989">MARLTATLLLTALASAEYTTTVWMNKVGNFDKYGYVASVVDADAQHITMVLDYDNRTNKSALNIGDSNQRVQCTQPPREQSNDDVQCTQASGLQRRGNHYIHARLVTGDGDYDTSMKHQRRSTGFRVDGPVHNPG</sequence>
<protein>
    <submittedName>
        <fullName evidence="3">Uncharacterized protein</fullName>
    </submittedName>
</protein>
<evidence type="ECO:0000313" key="4">
    <source>
        <dbReference type="Proteomes" id="UP000076837"/>
    </source>
</evidence>
<gene>
    <name evidence="3" type="ORF">ST47_g625</name>
</gene>
<proteinExistence type="predicted"/>
<feature type="signal peptide" evidence="2">
    <location>
        <begin position="1"/>
        <end position="16"/>
    </location>
</feature>
<comment type="caution">
    <text evidence="3">The sequence shown here is derived from an EMBL/GenBank/DDBJ whole genome shotgun (WGS) entry which is preliminary data.</text>
</comment>
<keyword evidence="2" id="KW-0732">Signal</keyword>
<dbReference type="OrthoDB" id="3776815at2759"/>
<organism evidence="3 4">
    <name type="scientific">Didymella rabiei</name>
    <name type="common">Chickpea ascochyta blight fungus</name>
    <name type="synonym">Mycosphaerella rabiei</name>
    <dbReference type="NCBI Taxonomy" id="5454"/>
    <lineage>
        <taxon>Eukaryota</taxon>
        <taxon>Fungi</taxon>
        <taxon>Dikarya</taxon>
        <taxon>Ascomycota</taxon>
        <taxon>Pezizomycotina</taxon>
        <taxon>Dothideomycetes</taxon>
        <taxon>Pleosporomycetidae</taxon>
        <taxon>Pleosporales</taxon>
        <taxon>Pleosporineae</taxon>
        <taxon>Didymellaceae</taxon>
        <taxon>Ascochyta</taxon>
    </lineage>
</organism>